<dbReference type="CDD" id="cd09294">
    <property type="entry name" value="SmpB"/>
    <property type="match status" value="1"/>
</dbReference>
<accession>A0A410JXE8</accession>
<dbReference type="NCBIfam" id="NF003843">
    <property type="entry name" value="PRK05422.1"/>
    <property type="match status" value="1"/>
</dbReference>
<dbReference type="Proteomes" id="UP000287502">
    <property type="component" value="Chromosome"/>
</dbReference>
<sequence>MATLASNKKAYFDYEIIEKFEAGLVLQGTEVKSARGGNVNLKDSFVKIIGEEMHLINCHISEYKQGNIANHEPTRSRKLLLHKKEITRLIGKMNEKGLSVVPLSVYLNSRNLIKAEIALVKGKKSHDKRQVIKERDLQRELGRELKIR</sequence>
<comment type="subcellular location">
    <subcellularLocation>
        <location evidence="3">Cytoplasm</location>
    </subcellularLocation>
    <text evidence="3">The tmRNA-SmpB complex associates with stalled 70S ribosomes.</text>
</comment>
<protein>
    <recommendedName>
        <fullName evidence="3">SsrA-binding protein</fullName>
    </recommendedName>
    <alternativeName>
        <fullName evidence="3">Small protein B</fullName>
    </alternativeName>
</protein>
<proteinExistence type="inferred from homology"/>
<dbReference type="GO" id="GO:0070929">
    <property type="term" value="P:trans-translation"/>
    <property type="evidence" value="ECO:0007669"/>
    <property type="project" value="UniProtKB-UniRule"/>
</dbReference>
<evidence type="ECO:0000256" key="2">
    <source>
        <dbReference type="ARBA" id="ARBA00022884"/>
    </source>
</evidence>
<dbReference type="GO" id="GO:0070930">
    <property type="term" value="P:trans-translation-dependent protein tagging"/>
    <property type="evidence" value="ECO:0007669"/>
    <property type="project" value="TreeGrafter"/>
</dbReference>
<dbReference type="RefSeq" id="WP_128465998.1">
    <property type="nucleotide sequence ID" value="NZ_CP035108.1"/>
</dbReference>
<dbReference type="HAMAP" id="MF_00023">
    <property type="entry name" value="SmpB"/>
    <property type="match status" value="1"/>
</dbReference>
<keyword evidence="5" id="KW-1185">Reference proteome</keyword>
<dbReference type="KEGG" id="gtl:EP073_04615"/>
<dbReference type="Pfam" id="PF01668">
    <property type="entry name" value="SmpB"/>
    <property type="match status" value="1"/>
</dbReference>
<name>A0A410JXE8_9BACT</name>
<dbReference type="OrthoDB" id="9805462at2"/>
<reference evidence="4 5" key="1">
    <citation type="submission" date="2019-01" db="EMBL/GenBank/DDBJ databases">
        <title>Geovibrio thiophilus DSM 11263, complete genome.</title>
        <authorList>
            <person name="Spring S."/>
            <person name="Bunk B."/>
            <person name="Sproer C."/>
        </authorList>
    </citation>
    <scope>NUCLEOTIDE SEQUENCE [LARGE SCALE GENOMIC DNA]</scope>
    <source>
        <strain evidence="4 5">DSM 11263</strain>
    </source>
</reference>
<keyword evidence="1 3" id="KW-0963">Cytoplasm</keyword>
<dbReference type="InterPro" id="IPR023620">
    <property type="entry name" value="SmpB"/>
</dbReference>
<dbReference type="Gene3D" id="2.40.280.10">
    <property type="match status" value="1"/>
</dbReference>
<evidence type="ECO:0000256" key="1">
    <source>
        <dbReference type="ARBA" id="ARBA00022490"/>
    </source>
</evidence>
<gene>
    <name evidence="3 4" type="primary">smpB</name>
    <name evidence="4" type="ORF">EP073_04615</name>
</gene>
<comment type="function">
    <text evidence="3">Required for rescue of stalled ribosomes mediated by trans-translation. Binds to transfer-messenger RNA (tmRNA), required for stable association of tmRNA with ribosomes. tmRNA and SmpB together mimic tRNA shape, replacing the anticodon stem-loop with SmpB. tmRNA is encoded by the ssrA gene; the 2 termini fold to resemble tRNA(Ala) and it encodes a 'tag peptide', a short internal open reading frame. During trans-translation Ala-aminoacylated tmRNA acts like a tRNA, entering the A-site of stalled ribosomes, displacing the stalled mRNA. The ribosome then switches to translate the ORF on the tmRNA; the nascent peptide is terminated with the 'tag peptide' encoded by the tmRNA and targeted for degradation. The ribosome is freed to recommence translation, which seems to be the essential function of trans-translation.</text>
</comment>
<dbReference type="GO" id="GO:0003723">
    <property type="term" value="F:RNA binding"/>
    <property type="evidence" value="ECO:0007669"/>
    <property type="project" value="UniProtKB-UniRule"/>
</dbReference>
<dbReference type="InterPro" id="IPR000037">
    <property type="entry name" value="SsrA-bd_prot"/>
</dbReference>
<dbReference type="NCBIfam" id="TIGR00086">
    <property type="entry name" value="smpB"/>
    <property type="match status" value="1"/>
</dbReference>
<evidence type="ECO:0000313" key="5">
    <source>
        <dbReference type="Proteomes" id="UP000287502"/>
    </source>
</evidence>
<evidence type="ECO:0000313" key="4">
    <source>
        <dbReference type="EMBL" id="QAR32711.1"/>
    </source>
</evidence>
<dbReference type="PANTHER" id="PTHR30308:SF2">
    <property type="entry name" value="SSRA-BINDING PROTEIN"/>
    <property type="match status" value="1"/>
</dbReference>
<dbReference type="SUPFAM" id="SSF74982">
    <property type="entry name" value="Small protein B (SmpB)"/>
    <property type="match status" value="1"/>
</dbReference>
<evidence type="ECO:0000256" key="3">
    <source>
        <dbReference type="HAMAP-Rule" id="MF_00023"/>
    </source>
</evidence>
<dbReference type="AlphaFoldDB" id="A0A410JXE8"/>
<dbReference type="GO" id="GO:0005829">
    <property type="term" value="C:cytosol"/>
    <property type="evidence" value="ECO:0007669"/>
    <property type="project" value="TreeGrafter"/>
</dbReference>
<organism evidence="4 5">
    <name type="scientific">Geovibrio thiophilus</name>
    <dbReference type="NCBI Taxonomy" id="139438"/>
    <lineage>
        <taxon>Bacteria</taxon>
        <taxon>Pseudomonadati</taxon>
        <taxon>Deferribacterota</taxon>
        <taxon>Deferribacteres</taxon>
        <taxon>Deferribacterales</taxon>
        <taxon>Geovibrionaceae</taxon>
        <taxon>Geovibrio</taxon>
    </lineage>
</organism>
<comment type="similarity">
    <text evidence="3">Belongs to the SmpB family.</text>
</comment>
<dbReference type="PANTHER" id="PTHR30308">
    <property type="entry name" value="TMRNA-BINDING COMPONENT OF TRANS-TRANSLATION TAGGING COMPLEX"/>
    <property type="match status" value="1"/>
</dbReference>
<keyword evidence="2 3" id="KW-0694">RNA-binding</keyword>
<dbReference type="EMBL" id="CP035108">
    <property type="protein sequence ID" value="QAR32711.1"/>
    <property type="molecule type" value="Genomic_DNA"/>
</dbReference>
<dbReference type="PROSITE" id="PS01317">
    <property type="entry name" value="SSRP"/>
    <property type="match status" value="1"/>
</dbReference>
<dbReference type="InterPro" id="IPR020081">
    <property type="entry name" value="SsrA-bd_prot_CS"/>
</dbReference>